<feature type="domain" description="Dihydroorotate dehydrogenase catalytic" evidence="15">
    <location>
        <begin position="46"/>
        <end position="326"/>
    </location>
</feature>
<dbReference type="PIRSF" id="PIRSF000164">
    <property type="entry name" value="DHO_oxidase"/>
    <property type="match status" value="1"/>
</dbReference>
<evidence type="ECO:0000313" key="19">
    <source>
        <dbReference type="Proteomes" id="UP001321249"/>
    </source>
</evidence>
<keyword evidence="12" id="KW-0472">Membrane</keyword>
<dbReference type="Proteomes" id="UP001219901">
    <property type="component" value="Chromosome"/>
</dbReference>
<dbReference type="InterPro" id="IPR005719">
    <property type="entry name" value="Dihydroorotate_DH_2"/>
</dbReference>
<evidence type="ECO:0000256" key="1">
    <source>
        <dbReference type="ARBA" id="ARBA00001917"/>
    </source>
</evidence>
<protein>
    <recommendedName>
        <fullName evidence="7 14">Dihydroorotate dehydrogenase (quinone)</fullName>
        <ecNumber evidence="6 14">1.3.5.2</ecNumber>
    </recommendedName>
</protein>
<dbReference type="PROSITE" id="PS00912">
    <property type="entry name" value="DHODEHASE_2"/>
    <property type="match status" value="1"/>
</dbReference>
<evidence type="ECO:0000256" key="10">
    <source>
        <dbReference type="ARBA" id="ARBA00022975"/>
    </source>
</evidence>
<comment type="cofactor">
    <cofactor evidence="1">
        <name>FMN</name>
        <dbReference type="ChEBI" id="CHEBI:58210"/>
    </cofactor>
</comment>
<evidence type="ECO:0000259" key="15">
    <source>
        <dbReference type="Pfam" id="PF01180"/>
    </source>
</evidence>
<dbReference type="EMBL" id="CP046147">
    <property type="protein sequence ID" value="WFG39287.1"/>
    <property type="molecule type" value="Genomic_DNA"/>
</dbReference>
<evidence type="ECO:0000256" key="9">
    <source>
        <dbReference type="ARBA" id="ARBA00022643"/>
    </source>
</evidence>
<comment type="subcellular location">
    <subcellularLocation>
        <location evidence="3">Membrane</location>
    </subcellularLocation>
</comment>
<evidence type="ECO:0000256" key="3">
    <source>
        <dbReference type="ARBA" id="ARBA00004370"/>
    </source>
</evidence>
<evidence type="ECO:0000313" key="17">
    <source>
        <dbReference type="EMBL" id="WFG39287.1"/>
    </source>
</evidence>
<dbReference type="PROSITE" id="PS00911">
    <property type="entry name" value="DHODEHASE_1"/>
    <property type="match status" value="1"/>
</dbReference>
<dbReference type="SUPFAM" id="SSF51395">
    <property type="entry name" value="FMN-linked oxidoreductases"/>
    <property type="match status" value="1"/>
</dbReference>
<keyword evidence="8" id="KW-0285">Flavoprotein</keyword>
<keyword evidence="10" id="KW-0665">Pyrimidine biosynthesis</keyword>
<dbReference type="Proteomes" id="UP001321249">
    <property type="component" value="Unassembled WGS sequence"/>
</dbReference>
<comment type="catalytic activity">
    <reaction evidence="13">
        <text>(S)-dihydroorotate + a quinone = orotate + a quinol</text>
        <dbReference type="Rhea" id="RHEA:30187"/>
        <dbReference type="ChEBI" id="CHEBI:24646"/>
        <dbReference type="ChEBI" id="CHEBI:30839"/>
        <dbReference type="ChEBI" id="CHEBI:30864"/>
        <dbReference type="ChEBI" id="CHEBI:132124"/>
        <dbReference type="EC" id="1.3.5.2"/>
    </reaction>
</comment>
<dbReference type="Gene3D" id="3.20.20.70">
    <property type="entry name" value="Aldolase class I"/>
    <property type="match status" value="1"/>
</dbReference>
<keyword evidence="11 17" id="KW-0560">Oxidoreductase</keyword>
<dbReference type="CDD" id="cd04738">
    <property type="entry name" value="DHOD_2_like"/>
    <property type="match status" value="1"/>
</dbReference>
<dbReference type="GO" id="GO:0006222">
    <property type="term" value="P:UMP biosynthetic process"/>
    <property type="evidence" value="ECO:0007669"/>
    <property type="project" value="InterPro"/>
</dbReference>
<dbReference type="InterPro" id="IPR001295">
    <property type="entry name" value="Dihydroorotate_DH_CS"/>
</dbReference>
<comment type="pathway">
    <text evidence="4">Pyrimidine metabolism; UMP biosynthesis via de novo pathway; orotate from (S)-dihydroorotate (quinone route): step 1/1.</text>
</comment>
<keyword evidence="18" id="KW-1185">Reference proteome</keyword>
<dbReference type="GO" id="GO:0006207">
    <property type="term" value="P:'de novo' pyrimidine nucleobase biosynthetic process"/>
    <property type="evidence" value="ECO:0007669"/>
    <property type="project" value="UniProtKB-UniRule"/>
</dbReference>
<dbReference type="InterPro" id="IPR013785">
    <property type="entry name" value="Aldolase_TIM"/>
</dbReference>
<keyword evidence="9" id="KW-0288">FMN</keyword>
<dbReference type="AlphaFoldDB" id="A0AAJ5ZIB9"/>
<sequence length="345" mass="36799">MYSLAARPLIFRLPPEGAHKVAETALGVPGIWNVPKAFNGARNEILKTNLAGISLPTPVGMAAGFDKDCKVLGSILNLGFGFMTGGTVTLASRPGNPKPRMVRLPDQKAVMNSMGFPGQGLEPALKRLSKSQKYKSRVLVSIAGTIEDEIFECLRRTQPLISGIELNISSPNTAGLKIFHEPARLRGLIEGLVSEKQVPLFVKLPPWPRDDENRREILKLAATAVDAGVDGLVVANTHPIESSRLQVGRGGLSGAPLFEHTELMIADIQAQVQGQASIIACGGVSTAEHVWQLLAKGASAIQLYTSFIYEGPGLPARINKRLAKLMKAAGITNVADISGDPPVIK</sequence>
<dbReference type="InterPro" id="IPR005720">
    <property type="entry name" value="Dihydroorotate_DH_cat"/>
</dbReference>
<dbReference type="InterPro" id="IPR012135">
    <property type="entry name" value="Dihydroorotate_DH_1_2"/>
</dbReference>
<dbReference type="PANTHER" id="PTHR48109">
    <property type="entry name" value="DIHYDROOROTATE DEHYDROGENASE (QUINONE), MITOCHONDRIAL-RELATED"/>
    <property type="match status" value="1"/>
</dbReference>
<evidence type="ECO:0000256" key="13">
    <source>
        <dbReference type="ARBA" id="ARBA00048639"/>
    </source>
</evidence>
<dbReference type="Pfam" id="PF01180">
    <property type="entry name" value="DHO_dh"/>
    <property type="match status" value="1"/>
</dbReference>
<accession>A0AAJ5ZIB9</accession>
<evidence type="ECO:0000256" key="6">
    <source>
        <dbReference type="ARBA" id="ARBA00012791"/>
    </source>
</evidence>
<proteinExistence type="inferred from homology"/>
<evidence type="ECO:0000313" key="16">
    <source>
        <dbReference type="EMBL" id="MDG0865984.1"/>
    </source>
</evidence>
<dbReference type="EMBL" id="WMBE01000001">
    <property type="protein sequence ID" value="MDG0865984.1"/>
    <property type="molecule type" value="Genomic_DNA"/>
</dbReference>
<comment type="function">
    <text evidence="2">Catalyzes the conversion of dihydroorotate to orotate with quinone as electron acceptor.</text>
</comment>
<evidence type="ECO:0000313" key="18">
    <source>
        <dbReference type="Proteomes" id="UP001219901"/>
    </source>
</evidence>
<evidence type="ECO:0000256" key="4">
    <source>
        <dbReference type="ARBA" id="ARBA00005161"/>
    </source>
</evidence>
<dbReference type="EC" id="1.3.5.2" evidence="6 14"/>
<reference evidence="18 19" key="1">
    <citation type="submission" date="2019-11" db="EMBL/GenBank/DDBJ databases">
        <authorList>
            <person name="Cho J.-C."/>
        </authorList>
    </citation>
    <scope>NUCLEOTIDE SEQUENCE [LARGE SCALE GENOMIC DNA]</scope>
    <source>
        <strain evidence="17 18">JH1073</strain>
        <strain evidence="16 19">JH702</strain>
    </source>
</reference>
<dbReference type="GO" id="GO:0016020">
    <property type="term" value="C:membrane"/>
    <property type="evidence" value="ECO:0007669"/>
    <property type="project" value="UniProtKB-SubCell"/>
</dbReference>
<evidence type="ECO:0000256" key="11">
    <source>
        <dbReference type="ARBA" id="ARBA00023002"/>
    </source>
</evidence>
<dbReference type="GO" id="GO:0005737">
    <property type="term" value="C:cytoplasm"/>
    <property type="evidence" value="ECO:0007669"/>
    <property type="project" value="InterPro"/>
</dbReference>
<organism evidence="17 18">
    <name type="scientific">Candidatus Lucifugimonas marina</name>
    <dbReference type="NCBI Taxonomy" id="3038979"/>
    <lineage>
        <taxon>Bacteria</taxon>
        <taxon>Bacillati</taxon>
        <taxon>Chloroflexota</taxon>
        <taxon>Dehalococcoidia</taxon>
        <taxon>SAR202 cluster</taxon>
        <taxon>Candidatus Lucifugimonadales</taxon>
        <taxon>Candidatus Lucifugimonadaceae</taxon>
        <taxon>Candidatus Lucifugimonas</taxon>
    </lineage>
</organism>
<gene>
    <name evidence="17" type="primary">pyrD</name>
    <name evidence="16" type="ORF">GKO46_02725</name>
    <name evidence="17" type="ORF">GKO48_06535</name>
</gene>
<name>A0AAJ5ZIB9_9CHLR</name>
<evidence type="ECO:0000256" key="7">
    <source>
        <dbReference type="ARBA" id="ARBA00018366"/>
    </source>
</evidence>
<evidence type="ECO:0000256" key="14">
    <source>
        <dbReference type="NCBIfam" id="TIGR01036"/>
    </source>
</evidence>
<dbReference type="NCBIfam" id="TIGR01036">
    <property type="entry name" value="pyrD_sub2"/>
    <property type="match status" value="1"/>
</dbReference>
<dbReference type="InterPro" id="IPR050074">
    <property type="entry name" value="DHO_dehydrogenase"/>
</dbReference>
<evidence type="ECO:0000256" key="8">
    <source>
        <dbReference type="ARBA" id="ARBA00022630"/>
    </source>
</evidence>
<evidence type="ECO:0000256" key="2">
    <source>
        <dbReference type="ARBA" id="ARBA00003125"/>
    </source>
</evidence>
<dbReference type="GO" id="GO:0106430">
    <property type="term" value="F:dihydroorotate dehydrogenase (quinone) activity"/>
    <property type="evidence" value="ECO:0007669"/>
    <property type="project" value="UniProtKB-EC"/>
</dbReference>
<evidence type="ECO:0000256" key="12">
    <source>
        <dbReference type="ARBA" id="ARBA00023136"/>
    </source>
</evidence>
<evidence type="ECO:0000256" key="5">
    <source>
        <dbReference type="ARBA" id="ARBA00005359"/>
    </source>
</evidence>
<comment type="similarity">
    <text evidence="5">Belongs to the dihydroorotate dehydrogenase family. Type 2 subfamily.</text>
</comment>
<reference evidence="17" key="2">
    <citation type="journal article" date="2023" name="Nat. Commun.">
        <title>Cultivation of marine bacteria of the SAR202 clade.</title>
        <authorList>
            <person name="Lim Y."/>
            <person name="Seo J.H."/>
            <person name="Giovannoni S.J."/>
            <person name="Kang I."/>
            <person name="Cho J.C."/>
        </authorList>
    </citation>
    <scope>NUCLEOTIDE SEQUENCE</scope>
    <source>
        <strain evidence="17">JH1073</strain>
    </source>
</reference>
<reference evidence="18" key="3">
    <citation type="submission" date="2023-06" db="EMBL/GenBank/DDBJ databases">
        <title>Pangenomics reveal diversification of enzyme families and niche specialization in globally abundant SAR202 bacteria.</title>
        <authorList>
            <person name="Saw J.H.W."/>
        </authorList>
    </citation>
    <scope>NUCLEOTIDE SEQUENCE [LARGE SCALE GENOMIC DNA]</scope>
    <source>
        <strain evidence="18">JH1073</strain>
    </source>
</reference>
<dbReference type="RefSeq" id="WP_342823879.1">
    <property type="nucleotide sequence ID" value="NZ_CP046146.1"/>
</dbReference>
<dbReference type="PANTHER" id="PTHR48109:SF4">
    <property type="entry name" value="DIHYDROOROTATE DEHYDROGENASE (QUINONE), MITOCHONDRIAL"/>
    <property type="match status" value="1"/>
</dbReference>